<dbReference type="Proteomes" id="UP000094444">
    <property type="component" value="Unassembled WGS sequence"/>
</dbReference>
<evidence type="ECO:0000313" key="5">
    <source>
        <dbReference type="Proteomes" id="UP000094444"/>
    </source>
</evidence>
<dbReference type="GO" id="GO:0051726">
    <property type="term" value="P:regulation of cell cycle"/>
    <property type="evidence" value="ECO:0007669"/>
    <property type="project" value="TreeGrafter"/>
</dbReference>
<sequence>MSLPHIPICVCLLILNDKPTLAAPHFAKWIVQGLSFNAFVLRTRASSSNNSPGGVGKTAKLPEIILHSTKDVTKAINAFLPNSGLPLPDDLTQVIDAYLEKHDEEGASERLQEELLSIWEKTVKENVGYYAPWLAILRRLLPLLRNPTYLVQWWDQMTEPVLDHIGQDRNLAREAWANTLAVLTYDDGSDTAEGRGSNQIAIKLLKTWMHSFQFSTSDTNSSEALKATVVRNGLLSYGKKRPKGILTALNSFVVQKEYRAQALTLLCEFVQSEPPHLHVVLETPLFDNILKSLQNDTSTTVVTLAITALTMLLPNVPSSLVPYLPKLFNIYARLLFWDRDRSLAADNTELDGDDEKNQPTDWEVCVFSPDADNMSIPNLLSYFTILYGLYPINFVDYIRKPQRYLRHANMPNADDIEVQPSEIRQKSERFRQYHILHPNFYNLTLETEKTDFSRWIKSESSEVVTECTALCLATELGVGAEMGHAQELGLSEMDDNVRSGTDQPFLTGQAILARSSSRDLASAWRNSGSVSEDPRTVAGVLRRASQSSHAPSLREAFQTRTRDGPGDSPTLPPSLGLSASHTNLQDMITSNKAIKTGLHQSLANDSVPSLALSHQESTPDKTSSKLSAPSAAVAAPPSTDSDSELQRLYKQMLLLSNDLSFERYMKQQHMIHIGELKRRQLKEAATEAETQNLVMINRNLRNRLEEAKRSELRAKKESENRRNIAKKWETDLSTKLKLLREEQKKWSSEGAGLKRELEAKTEECEKLTRMVCEYETTELNSKQNQQAINDHVEEIARLKAEVSRLIEVEQTYQAKEKEAAERLAEAANSIGRAEVLNMKLDARDAEVIEVRKLYETQISDLNTQLQDALKHGARRPRREVDPDKAIESALAASRAKMADLQRRHNTLVNQCTALQSSLLEKASSSSRSPAFSGTPRMGVPSDSSDAELSAIVQSGDPPSPVRRKTRRGRGFSDPELFVEGAKYNVTPPLDTITGSSFGPLLHRPSTPSGSADTVQGGDKSPTDRFHGRGRLFYSQGGVQNSGRKDKRDKKLSGIRGIRGFV</sequence>
<feature type="region of interest" description="Disordered" evidence="2">
    <location>
        <begin position="988"/>
        <end position="1052"/>
    </location>
</feature>
<proteinExistence type="predicted"/>
<protein>
    <submittedName>
        <fullName evidence="4">Tuberous sclerosis 1</fullName>
    </submittedName>
</protein>
<comment type="caution">
    <text evidence="4">The sequence shown here is derived from an EMBL/GenBank/DDBJ whole genome shotgun (WGS) entry which is preliminary data.</text>
</comment>
<feature type="signal peptide" evidence="3">
    <location>
        <begin position="1"/>
        <end position="22"/>
    </location>
</feature>
<dbReference type="InterPro" id="IPR007483">
    <property type="entry name" value="Hamartin"/>
</dbReference>
<feature type="region of interest" description="Disordered" evidence="2">
    <location>
        <begin position="542"/>
        <end position="579"/>
    </location>
</feature>
<dbReference type="Pfam" id="PF04388">
    <property type="entry name" value="Hamartin"/>
    <property type="match status" value="1"/>
</dbReference>
<name>A0A2P5IFI3_DIAHE</name>
<dbReference type="PANTHER" id="PTHR15154:SF2">
    <property type="entry name" value="HAMARTIN"/>
    <property type="match status" value="1"/>
</dbReference>
<reference evidence="4" key="1">
    <citation type="submission" date="2017-09" db="EMBL/GenBank/DDBJ databases">
        <title>Polyketide synthases of a Diaporthe helianthi virulent isolate.</title>
        <authorList>
            <person name="Baroncelli R."/>
        </authorList>
    </citation>
    <scope>NUCLEOTIDE SEQUENCE [LARGE SCALE GENOMIC DNA]</scope>
    <source>
        <strain evidence="4">7/96</strain>
    </source>
</reference>
<keyword evidence="3" id="KW-0732">Signal</keyword>
<feature type="compositionally biased region" description="Basic and acidic residues" evidence="2">
    <location>
        <begin position="1042"/>
        <end position="1051"/>
    </location>
</feature>
<feature type="compositionally biased region" description="Low complexity" evidence="2">
    <location>
        <begin position="624"/>
        <end position="640"/>
    </location>
</feature>
<dbReference type="InterPro" id="IPR016024">
    <property type="entry name" value="ARM-type_fold"/>
</dbReference>
<dbReference type="GO" id="GO:0032007">
    <property type="term" value="P:negative regulation of TOR signaling"/>
    <property type="evidence" value="ECO:0007669"/>
    <property type="project" value="TreeGrafter"/>
</dbReference>
<dbReference type="OrthoDB" id="6022054at2759"/>
<evidence type="ECO:0000256" key="2">
    <source>
        <dbReference type="SAM" id="MobiDB-lite"/>
    </source>
</evidence>
<dbReference type="InterPro" id="IPR011989">
    <property type="entry name" value="ARM-like"/>
</dbReference>
<dbReference type="GO" id="GO:0033596">
    <property type="term" value="C:TSC1-TSC2 complex"/>
    <property type="evidence" value="ECO:0007669"/>
    <property type="project" value="TreeGrafter"/>
</dbReference>
<dbReference type="SUPFAM" id="SSF48371">
    <property type="entry name" value="ARM repeat"/>
    <property type="match status" value="1"/>
</dbReference>
<organism evidence="4 5">
    <name type="scientific">Diaporthe helianthi</name>
    <dbReference type="NCBI Taxonomy" id="158607"/>
    <lineage>
        <taxon>Eukaryota</taxon>
        <taxon>Fungi</taxon>
        <taxon>Dikarya</taxon>
        <taxon>Ascomycota</taxon>
        <taxon>Pezizomycotina</taxon>
        <taxon>Sordariomycetes</taxon>
        <taxon>Sordariomycetidae</taxon>
        <taxon>Diaporthales</taxon>
        <taxon>Diaporthaceae</taxon>
        <taxon>Diaporthe</taxon>
    </lineage>
</organism>
<dbReference type="STRING" id="158607.A0A2P5IFI3"/>
<gene>
    <name evidence="4" type="ORF">DHEL01_v200361</name>
</gene>
<feature type="compositionally biased region" description="Low complexity" evidence="2">
    <location>
        <begin position="920"/>
        <end position="932"/>
    </location>
</feature>
<evidence type="ECO:0000256" key="3">
    <source>
        <dbReference type="SAM" id="SignalP"/>
    </source>
</evidence>
<feature type="compositionally biased region" description="Polar residues" evidence="2">
    <location>
        <begin position="607"/>
        <end position="616"/>
    </location>
</feature>
<dbReference type="EMBL" id="MAVT02000014">
    <property type="protein sequence ID" value="POS81261.1"/>
    <property type="molecule type" value="Genomic_DNA"/>
</dbReference>
<feature type="coiled-coil region" evidence="1">
    <location>
        <begin position="750"/>
        <end position="815"/>
    </location>
</feature>
<dbReference type="InParanoid" id="A0A2P5IFI3"/>
<feature type="chain" id="PRO_5015184343" evidence="3">
    <location>
        <begin position="23"/>
        <end position="1061"/>
    </location>
</feature>
<evidence type="ECO:0000256" key="1">
    <source>
        <dbReference type="SAM" id="Coils"/>
    </source>
</evidence>
<dbReference type="Gene3D" id="1.25.10.10">
    <property type="entry name" value="Leucine-rich Repeat Variant"/>
    <property type="match status" value="1"/>
</dbReference>
<dbReference type="PANTHER" id="PTHR15154">
    <property type="entry name" value="HAMARTIN"/>
    <property type="match status" value="1"/>
</dbReference>
<evidence type="ECO:0000313" key="4">
    <source>
        <dbReference type="EMBL" id="POS81261.1"/>
    </source>
</evidence>
<feature type="region of interest" description="Disordered" evidence="2">
    <location>
        <begin position="607"/>
        <end position="643"/>
    </location>
</feature>
<dbReference type="AlphaFoldDB" id="A0A2P5IFI3"/>
<keyword evidence="5" id="KW-1185">Reference proteome</keyword>
<accession>A0A2P5IFI3</accession>
<feature type="region of interest" description="Disordered" evidence="2">
    <location>
        <begin position="920"/>
        <end position="973"/>
    </location>
</feature>
<keyword evidence="1" id="KW-0175">Coiled coil</keyword>